<dbReference type="AlphaFoldDB" id="A0A4Q7J945"/>
<organism evidence="2 3">
    <name type="scientific">Amycolatopsis suaedae</name>
    <dbReference type="NCBI Taxonomy" id="2510978"/>
    <lineage>
        <taxon>Bacteria</taxon>
        <taxon>Bacillati</taxon>
        <taxon>Actinomycetota</taxon>
        <taxon>Actinomycetes</taxon>
        <taxon>Pseudonocardiales</taxon>
        <taxon>Pseudonocardiaceae</taxon>
        <taxon>Amycolatopsis</taxon>
    </lineage>
</organism>
<name>A0A4Q7J945_9PSEU</name>
<evidence type="ECO:0000256" key="1">
    <source>
        <dbReference type="SAM" id="MobiDB-lite"/>
    </source>
</evidence>
<feature type="region of interest" description="Disordered" evidence="1">
    <location>
        <begin position="36"/>
        <end position="71"/>
    </location>
</feature>
<dbReference type="OrthoDB" id="3695409at2"/>
<proteinExistence type="predicted"/>
<accession>A0A4Q7J945</accession>
<feature type="region of interest" description="Disordered" evidence="1">
    <location>
        <begin position="1"/>
        <end position="20"/>
    </location>
</feature>
<reference evidence="2 3" key="1">
    <citation type="submission" date="2019-02" db="EMBL/GenBank/DDBJ databases">
        <title>Draft genome sequence of Amycolatopsis sp. 8-3EHSu isolated from roots of Suaeda maritima.</title>
        <authorList>
            <person name="Duangmal K."/>
            <person name="Chantavorakit T."/>
        </authorList>
    </citation>
    <scope>NUCLEOTIDE SEQUENCE [LARGE SCALE GENOMIC DNA]</scope>
    <source>
        <strain evidence="2 3">8-3EHSu</strain>
    </source>
</reference>
<evidence type="ECO:0000313" key="3">
    <source>
        <dbReference type="Proteomes" id="UP000292003"/>
    </source>
</evidence>
<sequence length="71" mass="7795">MTHHSTTPESPLATDLPPTTPCTVVWSLGRPYVLEGGSGRPRWMGTDGRGRPQALTGADLRKRGWSFRPVH</sequence>
<protein>
    <submittedName>
        <fullName evidence="2">Uncharacterized protein</fullName>
    </submittedName>
</protein>
<dbReference type="EMBL" id="SFCC01000005">
    <property type="protein sequence ID" value="RZQ63739.1"/>
    <property type="molecule type" value="Genomic_DNA"/>
</dbReference>
<keyword evidence="3" id="KW-1185">Reference proteome</keyword>
<evidence type="ECO:0000313" key="2">
    <source>
        <dbReference type="EMBL" id="RZQ63739.1"/>
    </source>
</evidence>
<comment type="caution">
    <text evidence="2">The sequence shown here is derived from an EMBL/GenBank/DDBJ whole genome shotgun (WGS) entry which is preliminary data.</text>
</comment>
<dbReference type="Proteomes" id="UP000292003">
    <property type="component" value="Unassembled WGS sequence"/>
</dbReference>
<gene>
    <name evidence="2" type="ORF">EWH70_11255</name>
</gene>
<dbReference type="RefSeq" id="WP_130475265.1">
    <property type="nucleotide sequence ID" value="NZ_SFCC01000005.1"/>
</dbReference>